<dbReference type="RefSeq" id="WP_186976622.1">
    <property type="nucleotide sequence ID" value="NZ_JACOOH010000005.1"/>
</dbReference>
<feature type="signal peptide" evidence="1">
    <location>
        <begin position="1"/>
        <end position="22"/>
    </location>
</feature>
<gene>
    <name evidence="2" type="ORF">H8S64_13590</name>
</gene>
<keyword evidence="3" id="KW-1185">Reference proteome</keyword>
<organism evidence="2 3">
    <name type="scientific">Butyricimonas hominis</name>
    <dbReference type="NCBI Taxonomy" id="2763032"/>
    <lineage>
        <taxon>Bacteria</taxon>
        <taxon>Pseudomonadati</taxon>
        <taxon>Bacteroidota</taxon>
        <taxon>Bacteroidia</taxon>
        <taxon>Bacteroidales</taxon>
        <taxon>Odoribacteraceae</taxon>
        <taxon>Butyricimonas</taxon>
    </lineage>
</organism>
<reference evidence="2 3" key="1">
    <citation type="submission" date="2020-08" db="EMBL/GenBank/DDBJ databases">
        <title>Genome public.</title>
        <authorList>
            <person name="Liu C."/>
            <person name="Sun Q."/>
        </authorList>
    </citation>
    <scope>NUCLEOTIDE SEQUENCE [LARGE SCALE GENOMIC DNA]</scope>
    <source>
        <strain evidence="2 3">NSJ-56</strain>
    </source>
</reference>
<sequence length="1010" mass="112990">MHINRIKSYLNLLLFAVLLLPASCIDEKIHHETKEGYIEISGINSRSYTGSYAGDEADNKVETLRILAFNKTSRACENNVLYYGSALAENTLRHPIEQGEYDFIFLANEPAENSIKTILDNISEYDDLKSIAYPTTHFTSERSIPMIAENNGVKILPEGKIEVNNNTNSELKIGLRRLAARFDVVLKSTIDWGATNTGEFKGITLSNLPDRVPLVYGLPSTPQSNSYTYDEPTLPYTGTNITRDVIRQFTLADNAGYFEVDPSLLTVEDQAKGLVWAAKIKRIILPSSYFSVKTAEANAIMFTVNLIDKYSPSCKLKILSDPDYRLPANARLELLGTIKEPLEMNIQPAPWTRDETGWEISGIRKLNVSQTEVKMTDQNGVRISFWSNMPAVKVLGTVQKEGEINDRPTNEVFNCLTVDANNTSPYRFHFDPTTGSGYMDLLIDGTNRISGTPHDRTENMSGKYTLTLSAEDENGKNQLQRTITVTVTQTGLRFVHNPTANAHGLFNGVFFRHDQKGERIITGQHAVDRPWSVTVPEDFQDWLVVSATPSFDPGVGTEYPGDAEHYQVIPNPYRVEKEGKKIEGINGRIYFRIGIKESSNHVPNKTSDPKFGYITLTYYPGGWQTTMRIYVRQGEAPAYIYSPSDPIPDVVHNGWNGNTDITTQVRADMRLTSANTRRGAVKFSPYNLTTPKMAGYTDPDYENVNARGAQFVDFPSQAGAFFQWAVDLQGNTAGINYTDYYRRGFNPSRSSLISGFPWDYPEFPIMWAGASGIPAYKNTFEICPTGYRRPTDGYTNKVSYNGYYDYLPATNTPAMNHLEDVEQSELRVSLFNVPFAGNAASSADYITVFDNVVGTKTGPGTYPYGTNGIARKQLKNTTFTFYSDGFFDRRPIKEPSNGNYGVSIDNSHAAYQGVLYFNPTTYASVFFPSAGRLNNTNGKLEGAGSTGYYWSASVSPQYTRSELITETNNRTVRYGGWSFESAYNSMNFRVAYQGFAQTIRCVEEVIINVR</sequence>
<keyword evidence="1" id="KW-0732">Signal</keyword>
<feature type="chain" id="PRO_5045091731" description="DUF4906 domain-containing protein" evidence="1">
    <location>
        <begin position="23"/>
        <end position="1010"/>
    </location>
</feature>
<comment type="caution">
    <text evidence="2">The sequence shown here is derived from an EMBL/GenBank/DDBJ whole genome shotgun (WGS) entry which is preliminary data.</text>
</comment>
<evidence type="ECO:0000256" key="1">
    <source>
        <dbReference type="SAM" id="SignalP"/>
    </source>
</evidence>
<evidence type="ECO:0000313" key="3">
    <source>
        <dbReference type="Proteomes" id="UP000646484"/>
    </source>
</evidence>
<evidence type="ECO:0008006" key="4">
    <source>
        <dbReference type="Google" id="ProtNLM"/>
    </source>
</evidence>
<accession>A0ABR7D2I2</accession>
<dbReference type="EMBL" id="JACOOH010000005">
    <property type="protein sequence ID" value="MBC5622136.1"/>
    <property type="molecule type" value="Genomic_DNA"/>
</dbReference>
<name>A0ABR7D2I2_9BACT</name>
<evidence type="ECO:0000313" key="2">
    <source>
        <dbReference type="EMBL" id="MBC5622136.1"/>
    </source>
</evidence>
<dbReference type="Proteomes" id="UP000646484">
    <property type="component" value="Unassembled WGS sequence"/>
</dbReference>
<proteinExistence type="predicted"/>
<protein>
    <recommendedName>
        <fullName evidence="4">DUF4906 domain-containing protein</fullName>
    </recommendedName>
</protein>